<dbReference type="eggNOG" id="COG2132">
    <property type="taxonomic scope" value="Bacteria"/>
</dbReference>
<dbReference type="InterPro" id="IPR045087">
    <property type="entry name" value="Cu-oxidase_fam"/>
</dbReference>
<accession>S9P4P5</accession>
<dbReference type="OrthoDB" id="9757546at2"/>
<dbReference type="InterPro" id="IPR011706">
    <property type="entry name" value="Cu-oxidase_C"/>
</dbReference>
<gene>
    <name evidence="3" type="ORF">D187_006941</name>
</gene>
<evidence type="ECO:0000313" key="3">
    <source>
        <dbReference type="EMBL" id="EPX57187.1"/>
    </source>
</evidence>
<dbReference type="RefSeq" id="WP_002631421.1">
    <property type="nucleotide sequence ID" value="NZ_ANAH02000064.1"/>
</dbReference>
<dbReference type="CDD" id="cd13900">
    <property type="entry name" value="CuRO_3_Tth-MCO_like"/>
    <property type="match status" value="1"/>
</dbReference>
<reference evidence="3" key="1">
    <citation type="submission" date="2013-05" db="EMBL/GenBank/DDBJ databases">
        <title>Genome assembly of Cystobacter fuscus DSM 2262.</title>
        <authorList>
            <person name="Sharma G."/>
            <person name="Khatri I."/>
            <person name="Kaur C."/>
            <person name="Mayilraj S."/>
            <person name="Subramanian S."/>
        </authorList>
    </citation>
    <scope>NUCLEOTIDE SEQUENCE [LARGE SCALE GENOMIC DNA]</scope>
    <source>
        <strain evidence="3">DSM 2262</strain>
    </source>
</reference>
<dbReference type="EMBL" id="ANAH02000064">
    <property type="protein sequence ID" value="EPX57187.1"/>
    <property type="molecule type" value="Genomic_DNA"/>
</dbReference>
<dbReference type="PANTHER" id="PTHR11709">
    <property type="entry name" value="MULTI-COPPER OXIDASE"/>
    <property type="match status" value="1"/>
</dbReference>
<dbReference type="GO" id="GO:0016491">
    <property type="term" value="F:oxidoreductase activity"/>
    <property type="evidence" value="ECO:0007669"/>
    <property type="project" value="InterPro"/>
</dbReference>
<keyword evidence="4" id="KW-1185">Reference proteome</keyword>
<dbReference type="PANTHER" id="PTHR11709:SF518">
    <property type="entry name" value="MULTICOPPER OXIDASE"/>
    <property type="match status" value="1"/>
</dbReference>
<dbReference type="InterPro" id="IPR002355">
    <property type="entry name" value="Cu_oxidase_Cu_BS"/>
</dbReference>
<sequence length="381" mass="43028">MAGAFIIEGEYDDTLRAFYKPKGGLTEQVLVIQQIGVSSRLIAPREDPRPFLSINGRRQPVIQMKPGEVQLWRFVNAAWVSGVQFFDPKSYDPKNTTEWRQTARDGIQLSPENYARAAKDNSPFLLSPGNRVDLLVKAPAVAGRYDLRFADAISTNTPQDKVNDPILLTIQVSAAPSVDMPFPSEQDFPKLPSFLKDIDPATIHISREVTFNTKETPVQDKPDLIDETINGELFKDQTISQSMLQDTAEEWTLVNTTRPPPGVAHPFHIHVNPFQVIEVFDPNDPQEQDPNNTECYKIDDPSTWKSCKPPLEKPYVWRDTIAIPAARGTDKGDVPGHVKVRTRFDDFPGQFVLHCHILIHEDHGMMQLIQVVPNKVMIKHH</sequence>
<dbReference type="Pfam" id="PF07731">
    <property type="entry name" value="Cu-oxidase_2"/>
    <property type="match status" value="1"/>
</dbReference>
<dbReference type="Gene3D" id="2.60.40.420">
    <property type="entry name" value="Cupredoxins - blue copper proteins"/>
    <property type="match status" value="2"/>
</dbReference>
<organism evidence="3 4">
    <name type="scientific">Cystobacter fuscus (strain ATCC 25194 / DSM 2262 / NBRC 100088 / M29)</name>
    <dbReference type="NCBI Taxonomy" id="1242864"/>
    <lineage>
        <taxon>Bacteria</taxon>
        <taxon>Pseudomonadati</taxon>
        <taxon>Myxococcota</taxon>
        <taxon>Myxococcia</taxon>
        <taxon>Myxococcales</taxon>
        <taxon>Cystobacterineae</taxon>
        <taxon>Archangiaceae</taxon>
        <taxon>Cystobacter</taxon>
    </lineage>
</organism>
<dbReference type="SUPFAM" id="SSF49503">
    <property type="entry name" value="Cupredoxins"/>
    <property type="match status" value="2"/>
</dbReference>
<name>S9P4P5_CYSF2</name>
<comment type="caution">
    <text evidence="3">The sequence shown here is derived from an EMBL/GenBank/DDBJ whole genome shotgun (WGS) entry which is preliminary data.</text>
</comment>
<dbReference type="PROSITE" id="PS00080">
    <property type="entry name" value="MULTICOPPER_OXIDASE2"/>
    <property type="match status" value="1"/>
</dbReference>
<evidence type="ECO:0000256" key="1">
    <source>
        <dbReference type="ARBA" id="ARBA00022723"/>
    </source>
</evidence>
<evidence type="ECO:0000313" key="4">
    <source>
        <dbReference type="Proteomes" id="UP000011682"/>
    </source>
</evidence>
<dbReference type="GO" id="GO:0005507">
    <property type="term" value="F:copper ion binding"/>
    <property type="evidence" value="ECO:0007669"/>
    <property type="project" value="InterPro"/>
</dbReference>
<keyword evidence="1" id="KW-0479">Metal-binding</keyword>
<evidence type="ECO:0000259" key="2">
    <source>
        <dbReference type="Pfam" id="PF07731"/>
    </source>
</evidence>
<proteinExistence type="predicted"/>
<feature type="domain" description="Plastocyanin-like" evidence="2">
    <location>
        <begin position="223"/>
        <end position="373"/>
    </location>
</feature>
<dbReference type="AlphaFoldDB" id="S9P4P5"/>
<dbReference type="Proteomes" id="UP000011682">
    <property type="component" value="Unassembled WGS sequence"/>
</dbReference>
<dbReference type="InterPro" id="IPR008972">
    <property type="entry name" value="Cupredoxin"/>
</dbReference>
<protein>
    <submittedName>
        <fullName evidence="3">Oxidoreductase</fullName>
    </submittedName>
</protein>